<reference evidence="10 11" key="1">
    <citation type="journal article" date="2015" name="Nature">
        <title>rRNA introns, odd ribosomes, and small enigmatic genomes across a large radiation of phyla.</title>
        <authorList>
            <person name="Brown C.T."/>
            <person name="Hug L.A."/>
            <person name="Thomas B.C."/>
            <person name="Sharon I."/>
            <person name="Castelle C.J."/>
            <person name="Singh A."/>
            <person name="Wilkins M.J."/>
            <person name="Williams K.H."/>
            <person name="Banfield J.F."/>
        </authorList>
    </citation>
    <scope>NUCLEOTIDE SEQUENCE [LARGE SCALE GENOMIC DNA]</scope>
</reference>
<keyword evidence="7" id="KW-0963">Cytoplasm</keyword>
<evidence type="ECO:0000313" key="11">
    <source>
        <dbReference type="Proteomes" id="UP000033930"/>
    </source>
</evidence>
<dbReference type="GO" id="GO:0000049">
    <property type="term" value="F:tRNA binding"/>
    <property type="evidence" value="ECO:0007669"/>
    <property type="project" value="TreeGrafter"/>
</dbReference>
<dbReference type="CDD" id="cd04322">
    <property type="entry name" value="LysRS_N"/>
    <property type="match status" value="1"/>
</dbReference>
<keyword evidence="3 7" id="KW-0547">Nucleotide-binding</keyword>
<dbReference type="InterPro" id="IPR044136">
    <property type="entry name" value="Lys-tRNA-ligase_II_N"/>
</dbReference>
<dbReference type="GO" id="GO:0000287">
    <property type="term" value="F:magnesium ion binding"/>
    <property type="evidence" value="ECO:0007669"/>
    <property type="project" value="UniProtKB-UniRule"/>
</dbReference>
<evidence type="ECO:0000259" key="9">
    <source>
        <dbReference type="PROSITE" id="PS50862"/>
    </source>
</evidence>
<comment type="caution">
    <text evidence="7">Lacks conserved residue(s) required for the propagation of feature annotation.</text>
</comment>
<dbReference type="GO" id="GO:0005524">
    <property type="term" value="F:ATP binding"/>
    <property type="evidence" value="ECO:0007669"/>
    <property type="project" value="UniProtKB-UniRule"/>
</dbReference>
<dbReference type="InterPro" id="IPR006195">
    <property type="entry name" value="aa-tRNA-synth_II"/>
</dbReference>
<sequence>MTEEEQIRSERLKKIEDLEINPYPSRSHRSHTAQAVIDGFEELEQSQTPITVCGRIRALRKHGGISFISLQDASGTIQIVLHKQDLGDDVFDQFHAVSDLADFYEFHGVVFLTKRGEKSIKVLSYRILAKSLLPLPEKFHGLSDLEIRYRQRYLDLIANEESMKVAKARARMVRAMREYLEAQDFLEVETPILQQIPGGANARPFITHHNTLHTDLYLRIAPELYLKRLIVGGFEKVYEFARCFRNEGISPQHNPEFTQIETYWAYATIENLIDHLEGLIKTALHAVTNGSDEIMFEDTIISFKNIDRKTFREVILEHTGIDIDGYQNESDLRNVIMEQGVNVEGVYGYGELIDALYKHGARPKIIQPMFVTDYPSAMKPLAKRRENNPFYSASAQLVVMGMEMCNAFNELNDPLEQEDRFREQEALREQGSEEAQRIDDDYLTALKHGMPPTAGYGIGIDRLAMLLTGSKTIKDVILFPTLKPKSEEESRQPEEKE</sequence>
<evidence type="ECO:0000256" key="4">
    <source>
        <dbReference type="ARBA" id="ARBA00022840"/>
    </source>
</evidence>
<keyword evidence="1 7" id="KW-0436">Ligase</keyword>
<dbReference type="Gene3D" id="3.30.930.10">
    <property type="entry name" value="Bira Bifunctional Protein, Domain 2"/>
    <property type="match status" value="1"/>
</dbReference>
<keyword evidence="4 7" id="KW-0067">ATP-binding</keyword>
<comment type="caution">
    <text evidence="10">The sequence shown here is derived from an EMBL/GenBank/DDBJ whole genome shotgun (WGS) entry which is preliminary data.</text>
</comment>
<dbReference type="PRINTS" id="PR00982">
    <property type="entry name" value="TRNASYNTHLYS"/>
</dbReference>
<dbReference type="InterPro" id="IPR018149">
    <property type="entry name" value="Lys-tRNA-synth_II_C"/>
</dbReference>
<keyword evidence="7 8" id="KW-0460">Magnesium</keyword>
<dbReference type="EC" id="6.1.1.6" evidence="7"/>
<gene>
    <name evidence="7" type="primary">lysS</name>
    <name evidence="10" type="ORF">UU50_C0002G0047</name>
</gene>
<dbReference type="SUPFAM" id="SSF55681">
    <property type="entry name" value="Class II aaRS and biotin synthetases"/>
    <property type="match status" value="1"/>
</dbReference>
<dbReference type="GO" id="GO:0006430">
    <property type="term" value="P:lysyl-tRNA aminoacylation"/>
    <property type="evidence" value="ECO:0007669"/>
    <property type="project" value="UniProtKB-UniRule"/>
</dbReference>
<dbReference type="InterPro" id="IPR004364">
    <property type="entry name" value="Aa-tRNA-synt_II"/>
</dbReference>
<evidence type="ECO:0000256" key="3">
    <source>
        <dbReference type="ARBA" id="ARBA00022741"/>
    </source>
</evidence>
<evidence type="ECO:0000313" key="10">
    <source>
        <dbReference type="EMBL" id="KKR99865.1"/>
    </source>
</evidence>
<dbReference type="PANTHER" id="PTHR42918:SF15">
    <property type="entry name" value="LYSINE--TRNA LIGASE, CHLOROPLASTIC_MITOCHONDRIAL"/>
    <property type="match status" value="1"/>
</dbReference>
<evidence type="ECO:0000256" key="2">
    <source>
        <dbReference type="ARBA" id="ARBA00022723"/>
    </source>
</evidence>
<comment type="cofactor">
    <cofactor evidence="7 8">
        <name>Mg(2+)</name>
        <dbReference type="ChEBI" id="CHEBI:18420"/>
    </cofactor>
    <text evidence="7 8">Binds 3 Mg(2+) ions per subunit.</text>
</comment>
<proteinExistence type="inferred from homology"/>
<dbReference type="Gene3D" id="2.40.50.140">
    <property type="entry name" value="Nucleic acid-binding proteins"/>
    <property type="match status" value="1"/>
</dbReference>
<comment type="catalytic activity">
    <reaction evidence="6 7 8">
        <text>tRNA(Lys) + L-lysine + ATP = L-lysyl-tRNA(Lys) + AMP + diphosphate</text>
        <dbReference type="Rhea" id="RHEA:20792"/>
        <dbReference type="Rhea" id="RHEA-COMP:9696"/>
        <dbReference type="Rhea" id="RHEA-COMP:9697"/>
        <dbReference type="ChEBI" id="CHEBI:30616"/>
        <dbReference type="ChEBI" id="CHEBI:32551"/>
        <dbReference type="ChEBI" id="CHEBI:33019"/>
        <dbReference type="ChEBI" id="CHEBI:78442"/>
        <dbReference type="ChEBI" id="CHEBI:78529"/>
        <dbReference type="ChEBI" id="CHEBI:456215"/>
        <dbReference type="EC" id="6.1.1.6"/>
    </reaction>
</comment>
<evidence type="ECO:0000256" key="1">
    <source>
        <dbReference type="ARBA" id="ARBA00022598"/>
    </source>
</evidence>
<comment type="subcellular location">
    <subcellularLocation>
        <location evidence="7">Cytoplasm</location>
    </subcellularLocation>
</comment>
<name>A0A0G0XSC3_9BACT</name>
<dbReference type="GO" id="GO:0004824">
    <property type="term" value="F:lysine-tRNA ligase activity"/>
    <property type="evidence" value="ECO:0007669"/>
    <property type="project" value="UniProtKB-UniRule"/>
</dbReference>
<evidence type="ECO:0000256" key="6">
    <source>
        <dbReference type="ARBA" id="ARBA00048573"/>
    </source>
</evidence>
<feature type="binding site" evidence="7">
    <location>
        <position position="403"/>
    </location>
    <ligand>
        <name>Mg(2+)</name>
        <dbReference type="ChEBI" id="CHEBI:18420"/>
        <label>1</label>
    </ligand>
</feature>
<dbReference type="InterPro" id="IPR004365">
    <property type="entry name" value="NA-bd_OB_tRNA"/>
</dbReference>
<dbReference type="PANTHER" id="PTHR42918">
    <property type="entry name" value="LYSYL-TRNA SYNTHETASE"/>
    <property type="match status" value="1"/>
</dbReference>
<dbReference type="PROSITE" id="PS50862">
    <property type="entry name" value="AA_TRNA_LIGASE_II"/>
    <property type="match status" value="1"/>
</dbReference>
<dbReference type="SUPFAM" id="SSF50249">
    <property type="entry name" value="Nucleic acid-binding proteins"/>
    <property type="match status" value="1"/>
</dbReference>
<dbReference type="NCBIfam" id="TIGR00499">
    <property type="entry name" value="lysS_bact"/>
    <property type="match status" value="1"/>
</dbReference>
<evidence type="ECO:0000256" key="8">
    <source>
        <dbReference type="RuleBase" id="RU000336"/>
    </source>
</evidence>
<keyword evidence="2 7" id="KW-0479">Metal-binding</keyword>
<evidence type="ECO:0000256" key="5">
    <source>
        <dbReference type="ARBA" id="ARBA00023146"/>
    </source>
</evidence>
<comment type="similarity">
    <text evidence="7">Belongs to the class-II aminoacyl-tRNA synthetase family.</text>
</comment>
<protein>
    <recommendedName>
        <fullName evidence="7">Lysine--tRNA ligase</fullName>
        <ecNumber evidence="7">6.1.1.6</ecNumber>
    </recommendedName>
    <alternativeName>
        <fullName evidence="7">Lysyl-tRNA synthetase</fullName>
        <shortName evidence="7">LysRS</shortName>
    </alternativeName>
</protein>
<organism evidence="10 11">
    <name type="scientific">Candidatus Uhrbacteria bacterium GW2011_GWC1_41_20</name>
    <dbReference type="NCBI Taxonomy" id="1618983"/>
    <lineage>
        <taxon>Bacteria</taxon>
        <taxon>Candidatus Uhriibacteriota</taxon>
    </lineage>
</organism>
<dbReference type="InterPro" id="IPR002313">
    <property type="entry name" value="Lys-tRNA-ligase_II"/>
</dbReference>
<comment type="subunit">
    <text evidence="7">Homodimer.</text>
</comment>
<evidence type="ECO:0000256" key="7">
    <source>
        <dbReference type="HAMAP-Rule" id="MF_00252"/>
    </source>
</evidence>
<dbReference type="Proteomes" id="UP000033930">
    <property type="component" value="Unassembled WGS sequence"/>
</dbReference>
<feature type="domain" description="Aminoacyl-transfer RNA synthetases class-II family profile" evidence="9">
    <location>
        <begin position="169"/>
        <end position="484"/>
    </location>
</feature>
<dbReference type="AlphaFoldDB" id="A0A0G0XSC3"/>
<dbReference type="HAMAP" id="MF_00252">
    <property type="entry name" value="Lys_tRNA_synth_class2"/>
    <property type="match status" value="1"/>
</dbReference>
<dbReference type="NCBIfam" id="NF001756">
    <property type="entry name" value="PRK00484.1"/>
    <property type="match status" value="1"/>
</dbReference>
<keyword evidence="7" id="KW-0648">Protein biosynthesis</keyword>
<dbReference type="EMBL" id="LCAW01000002">
    <property type="protein sequence ID" value="KKR99865.1"/>
    <property type="molecule type" value="Genomic_DNA"/>
</dbReference>
<dbReference type="GO" id="GO:0005829">
    <property type="term" value="C:cytosol"/>
    <property type="evidence" value="ECO:0007669"/>
    <property type="project" value="TreeGrafter"/>
</dbReference>
<dbReference type="InterPro" id="IPR012340">
    <property type="entry name" value="NA-bd_OB-fold"/>
</dbReference>
<feature type="binding site" evidence="7">
    <location>
        <position position="403"/>
    </location>
    <ligand>
        <name>Mg(2+)</name>
        <dbReference type="ChEBI" id="CHEBI:18420"/>
        <label>2</label>
    </ligand>
</feature>
<dbReference type="InterPro" id="IPR045864">
    <property type="entry name" value="aa-tRNA-synth_II/BPL/LPL"/>
</dbReference>
<dbReference type="Pfam" id="PF01336">
    <property type="entry name" value="tRNA_anti-codon"/>
    <property type="match status" value="1"/>
</dbReference>
<dbReference type="PATRIC" id="fig|1618983.3.peg.118"/>
<accession>A0A0G0XSC3</accession>
<dbReference type="Pfam" id="PF00152">
    <property type="entry name" value="tRNA-synt_2"/>
    <property type="match status" value="1"/>
</dbReference>
<keyword evidence="5 7" id="KW-0030">Aminoacyl-tRNA synthetase</keyword>